<dbReference type="VEuPathDB" id="HostDB:ENSMMUG00000056316"/>
<dbReference type="Proteomes" id="UP000006718">
    <property type="component" value="Chromosome 14"/>
</dbReference>
<dbReference type="Ensembl" id="ENSMMUT00000084027.1">
    <property type="protein sequence ID" value="ENSMMUP00000079202.1"/>
    <property type="gene ID" value="ENSMMUG00000056316.1"/>
</dbReference>
<dbReference type="AlphaFoldDB" id="A0A5F8AMQ4"/>
<reference evidence="2" key="3">
    <citation type="submission" date="2025-08" db="UniProtKB">
        <authorList>
            <consortium name="Ensembl"/>
        </authorList>
    </citation>
    <scope>IDENTIFICATION</scope>
    <source>
        <strain evidence="2">17573</strain>
    </source>
</reference>
<evidence type="ECO:0008006" key="4">
    <source>
        <dbReference type="Google" id="ProtNLM"/>
    </source>
</evidence>
<keyword evidence="3" id="KW-1185">Reference proteome</keyword>
<dbReference type="GeneTree" id="ENSGT00940000170471"/>
<evidence type="ECO:0000256" key="1">
    <source>
        <dbReference type="SAM" id="SignalP"/>
    </source>
</evidence>
<keyword evidence="1" id="KW-0732">Signal</keyword>
<organism evidence="2 3">
    <name type="scientific">Macaca mulatta</name>
    <name type="common">Rhesus macaque</name>
    <dbReference type="NCBI Taxonomy" id="9544"/>
    <lineage>
        <taxon>Eukaryota</taxon>
        <taxon>Metazoa</taxon>
        <taxon>Chordata</taxon>
        <taxon>Craniata</taxon>
        <taxon>Vertebrata</taxon>
        <taxon>Euteleostomi</taxon>
        <taxon>Mammalia</taxon>
        <taxon>Eutheria</taxon>
        <taxon>Euarchontoglires</taxon>
        <taxon>Primates</taxon>
        <taxon>Haplorrhini</taxon>
        <taxon>Catarrhini</taxon>
        <taxon>Cercopithecidae</taxon>
        <taxon>Cercopithecinae</taxon>
        <taxon>Macaca</taxon>
    </lineage>
</organism>
<accession>A0A5F8AMQ4</accession>
<dbReference type="Bgee" id="ENSMMUG00000056316">
    <property type="expression patterns" value="Expressed in dorsolateral prefrontal cortex and 18 other cell types or tissues"/>
</dbReference>
<feature type="signal peptide" evidence="1">
    <location>
        <begin position="1"/>
        <end position="19"/>
    </location>
</feature>
<dbReference type="InParanoid" id="A0A5F8AMQ4"/>
<dbReference type="PANTHER" id="PTHR46254">
    <property type="entry name" value="PROTEIN GVQW1-RELATED"/>
    <property type="match status" value="1"/>
</dbReference>
<name>A0A5F8AMQ4_MACMU</name>
<dbReference type="PANTHER" id="PTHR46254:SF3">
    <property type="entry name" value="SECRETED PROTEIN"/>
    <property type="match status" value="1"/>
</dbReference>
<feature type="chain" id="PRO_5023826062" description="Secreted protein" evidence="1">
    <location>
        <begin position="20"/>
        <end position="131"/>
    </location>
</feature>
<reference evidence="2" key="2">
    <citation type="submission" date="2019-01" db="EMBL/GenBank/DDBJ databases">
        <authorList>
            <person name="Graves T."/>
            <person name="Eichler E.E."/>
            <person name="Wilson R.K."/>
        </authorList>
    </citation>
    <scope>NUCLEOTIDE SEQUENCE [LARGE SCALE GENOMIC DNA]</scope>
    <source>
        <strain evidence="2">17573</strain>
    </source>
</reference>
<proteinExistence type="predicted"/>
<evidence type="ECO:0000313" key="3">
    <source>
        <dbReference type="Proteomes" id="UP000006718"/>
    </source>
</evidence>
<reference evidence="2" key="4">
    <citation type="submission" date="2025-09" db="UniProtKB">
        <authorList>
            <consortium name="Ensembl"/>
        </authorList>
    </citation>
    <scope>IDENTIFICATION</scope>
    <source>
        <strain evidence="2">17573</strain>
    </source>
</reference>
<dbReference type="PRINTS" id="PR02045">
    <property type="entry name" value="F138DOMAIN"/>
</dbReference>
<sequence>MFIYLFFFLRLSFTLVAQAGEQWHHLGLPQPPPPGFKRFSCLSLLSGWDYRHAPLHPANFVFLLEMGFLHVGQAGMKLPISDDPPASASQSAAITGMSHRAQPTFIYLALQPVCVPQGYAAIGGEGTGGEN</sequence>
<reference evidence="3" key="1">
    <citation type="journal article" date="2007" name="Science">
        <title>Evolutionary and biomedical insights from the rhesus macaque genome.</title>
        <authorList>
            <person name="Gibbs R.A."/>
            <person name="Rogers J."/>
            <person name="Katze M.G."/>
            <person name="Bumgarner R."/>
            <person name="Weinstock G.M."/>
            <person name="Mardis E.R."/>
            <person name="Remington K.A."/>
            <person name="Strausberg R.L."/>
            <person name="Venter J.C."/>
            <person name="Wilson R.K."/>
            <person name="Batzer M.A."/>
            <person name="Bustamante C.D."/>
            <person name="Eichler E.E."/>
            <person name="Hahn M.W."/>
            <person name="Hardison R.C."/>
            <person name="Makova K.D."/>
            <person name="Miller W."/>
            <person name="Milosavljevic A."/>
            <person name="Palermo R.E."/>
            <person name="Siepel A."/>
            <person name="Sikela J.M."/>
            <person name="Attaway T."/>
            <person name="Bell S."/>
            <person name="Bernard K.E."/>
            <person name="Buhay C.J."/>
            <person name="Chandrabose M.N."/>
            <person name="Dao M."/>
            <person name="Davis C."/>
            <person name="Delehaunty K.D."/>
            <person name="Ding Y."/>
            <person name="Dinh H.H."/>
            <person name="Dugan-Rocha S."/>
            <person name="Fulton L.A."/>
            <person name="Gabisi R.A."/>
            <person name="Garner T.T."/>
            <person name="Godfrey J."/>
            <person name="Hawes A.C."/>
            <person name="Hernandez J."/>
            <person name="Hines S."/>
            <person name="Holder M."/>
            <person name="Hume J."/>
            <person name="Jhangiani S.N."/>
            <person name="Joshi V."/>
            <person name="Khan Z.M."/>
            <person name="Kirkness E.F."/>
            <person name="Cree A."/>
            <person name="Fowler R.G."/>
            <person name="Lee S."/>
            <person name="Lewis L.R."/>
            <person name="Li Z."/>
            <person name="Liu Y.-S."/>
            <person name="Moore S.M."/>
            <person name="Muzny D."/>
            <person name="Nazareth L.V."/>
            <person name="Ngo D.N."/>
            <person name="Okwuonu G.O."/>
            <person name="Pai G."/>
            <person name="Parker D."/>
            <person name="Paul H.A."/>
            <person name="Pfannkoch C."/>
            <person name="Pohl C.S."/>
            <person name="Rogers Y.-H.C."/>
            <person name="Ruiz S.J."/>
            <person name="Sabo A."/>
            <person name="Santibanez J."/>
            <person name="Schneider B.W."/>
            <person name="Smith S.M."/>
            <person name="Sodergren E."/>
            <person name="Svatek A.F."/>
            <person name="Utterback T.R."/>
            <person name="Vattathil S."/>
            <person name="Warren W."/>
            <person name="White C.S."/>
            <person name="Chinwalla A.T."/>
            <person name="Feng Y."/>
            <person name="Halpern A.L."/>
            <person name="Hillier L.W."/>
            <person name="Huang X."/>
            <person name="Minx P."/>
            <person name="Nelson J.O."/>
            <person name="Pepin K.H."/>
            <person name="Qin X."/>
            <person name="Sutton G.G."/>
            <person name="Venter E."/>
            <person name="Walenz B.P."/>
            <person name="Wallis J.W."/>
            <person name="Worley K.C."/>
            <person name="Yang S.-P."/>
            <person name="Jones S.M."/>
            <person name="Marra M.A."/>
            <person name="Rocchi M."/>
            <person name="Schein J.E."/>
            <person name="Baertsch R."/>
            <person name="Clarke L."/>
            <person name="Csuros M."/>
            <person name="Glasscock J."/>
            <person name="Harris R.A."/>
            <person name="Havlak P."/>
            <person name="Jackson A.R."/>
            <person name="Jiang H."/>
            <person name="Liu Y."/>
            <person name="Messina D.N."/>
            <person name="Shen Y."/>
            <person name="Song H.X.-Z."/>
            <person name="Wylie T."/>
            <person name="Zhang L."/>
            <person name="Birney E."/>
            <person name="Han K."/>
            <person name="Konkel M.K."/>
            <person name="Lee J."/>
            <person name="Smit A.F.A."/>
            <person name="Ullmer B."/>
            <person name="Wang H."/>
            <person name="Xing J."/>
            <person name="Burhans R."/>
            <person name="Cheng Z."/>
            <person name="Karro J.E."/>
            <person name="Ma J."/>
            <person name="Raney B."/>
            <person name="She X."/>
            <person name="Cox M.J."/>
            <person name="Demuth J.P."/>
            <person name="Dumas L.J."/>
            <person name="Han S.-G."/>
            <person name="Hopkins J."/>
            <person name="Karimpour-Fard A."/>
            <person name="Kim Y.H."/>
            <person name="Pollack J.R."/>
            <person name="Vinar T."/>
            <person name="Addo-Quaye C."/>
            <person name="Degenhardt J."/>
            <person name="Denby A."/>
            <person name="Hubisz M.J."/>
            <person name="Indap A."/>
            <person name="Kosiol C."/>
            <person name="Lahn B.T."/>
            <person name="Lawson H.A."/>
            <person name="Marklein A."/>
            <person name="Nielsen R."/>
            <person name="Vallender E.J."/>
            <person name="Clark A.G."/>
            <person name="Ferguson B."/>
            <person name="Hernandez R.D."/>
            <person name="Hirani K."/>
            <person name="Kehrer-Sawatzki H."/>
            <person name="Kolb J."/>
            <person name="Patil S."/>
            <person name="Pu L.-L."/>
            <person name="Ren Y."/>
            <person name="Smith D.G."/>
            <person name="Wheeler D.A."/>
            <person name="Schenck I."/>
            <person name="Ball E.V."/>
            <person name="Chen R."/>
            <person name="Cooper D.N."/>
            <person name="Giardine B."/>
            <person name="Hsu F."/>
            <person name="Kent W.J."/>
            <person name="Lesk A."/>
            <person name="Nelson D.L."/>
            <person name="O'brien W.E."/>
            <person name="Pruefer K."/>
            <person name="Stenson P.D."/>
            <person name="Wallace J.C."/>
            <person name="Ke H."/>
            <person name="Liu X.-M."/>
            <person name="Wang P."/>
            <person name="Xiang A.P."/>
            <person name="Yang F."/>
            <person name="Barber G.P."/>
            <person name="Haussler D."/>
            <person name="Karolchik D."/>
            <person name="Kern A.D."/>
            <person name="Kuhn R.M."/>
            <person name="Smith K.E."/>
            <person name="Zwieg A.S."/>
        </authorList>
    </citation>
    <scope>NUCLEOTIDE SEQUENCE [LARGE SCALE GENOMIC DNA]</scope>
    <source>
        <strain evidence="3">17573</strain>
    </source>
</reference>
<evidence type="ECO:0000313" key="2">
    <source>
        <dbReference type="Ensembl" id="ENSMMUP00000079202.1"/>
    </source>
</evidence>
<protein>
    <recommendedName>
        <fullName evidence="4">Secreted protein</fullName>
    </recommendedName>
</protein>